<keyword evidence="2" id="KW-1185">Reference proteome</keyword>
<proteinExistence type="predicted"/>
<dbReference type="Ensembl" id="ENSSPUT00000012774.1">
    <property type="protein sequence ID" value="ENSSPUP00000011977.1"/>
    <property type="gene ID" value="ENSSPUG00000009191.1"/>
</dbReference>
<organism evidence="1 2">
    <name type="scientific">Sphenodon punctatus</name>
    <name type="common">Tuatara</name>
    <name type="synonym">Hatteria punctata</name>
    <dbReference type="NCBI Taxonomy" id="8508"/>
    <lineage>
        <taxon>Eukaryota</taxon>
        <taxon>Metazoa</taxon>
        <taxon>Chordata</taxon>
        <taxon>Craniata</taxon>
        <taxon>Vertebrata</taxon>
        <taxon>Euteleostomi</taxon>
        <taxon>Lepidosauria</taxon>
        <taxon>Sphenodontia</taxon>
        <taxon>Sphenodontidae</taxon>
        <taxon>Sphenodon</taxon>
    </lineage>
</organism>
<reference evidence="1" key="1">
    <citation type="submission" date="2025-08" db="UniProtKB">
        <authorList>
            <consortium name="Ensembl"/>
        </authorList>
    </citation>
    <scope>IDENTIFICATION</scope>
</reference>
<name>A0A8D0GPT3_SPHPU</name>
<reference evidence="1" key="2">
    <citation type="submission" date="2025-09" db="UniProtKB">
        <authorList>
            <consortium name="Ensembl"/>
        </authorList>
    </citation>
    <scope>IDENTIFICATION</scope>
</reference>
<evidence type="ECO:0000313" key="1">
    <source>
        <dbReference type="Ensembl" id="ENSSPUP00000011977.1"/>
    </source>
</evidence>
<accession>A0A8D0GPT3</accession>
<dbReference type="GeneTree" id="ENSGT00960000187172"/>
<protein>
    <recommendedName>
        <fullName evidence="3">CDCA2 protein</fullName>
    </recommendedName>
</protein>
<dbReference type="AlphaFoldDB" id="A0A8D0GPT3"/>
<dbReference type="Proteomes" id="UP000694392">
    <property type="component" value="Unplaced"/>
</dbReference>
<evidence type="ECO:0008006" key="3">
    <source>
        <dbReference type="Google" id="ProtNLM"/>
    </source>
</evidence>
<sequence length="124" mass="13939">GKPLASLRKFRRRSAIGARGSPENNALIKYIAHQSKKRKEDPFIQQASPSLYRNVGSLRDKITAFQSSFQPMEEIKEKLCFPGPLHEGPSQTADLTKTMPFKRQQEPSKLSEVLTSECNCLAYG</sequence>
<evidence type="ECO:0000313" key="2">
    <source>
        <dbReference type="Proteomes" id="UP000694392"/>
    </source>
</evidence>